<dbReference type="InterPro" id="IPR016654">
    <property type="entry name" value="U6_snRNA_Lsm2"/>
</dbReference>
<dbReference type="InterPro" id="IPR001163">
    <property type="entry name" value="Sm_dom_euk/arc"/>
</dbReference>
<sequence length="929" mass="103287">MATLSSKAYEPLPATTYQPLPATTYQPLQATTYQPLQAKTYQPLEAKTYQPLPSTTYNPQARASLSVNRNTFIEDEPQEFPMPPTHYQNDFATPRQSDFTKAPRPEFDDLYDVSDNESEAEAEDIPMMISLSPLSPINTKDRRRSVALDIPSPGAWPSVYKLQKAGEPQPFNPSLLSPHITVPQAQLSLLNKRSSIHSSTSNAPSLDESYTSEDVASFSCPSTPDLDNGDENKEWGAPVQLHPASLMTLDCLSEHENDPDAGTLLQASEMVETGRSLDFLKTEITVDLDDLESGELSAISIPSPGGFFSTLEPNARNAWLPQQEEDTVPATSVAENFYGVPFDSSRNIPPPLPTPHFRIQVADSESDFFATNGPPTGPLTARRVPAQWSCGTPGLQALASPAFPEERPAYTAKYEKKLREVSTINLDRTALWLNGQGSGSEVEDISEEEEEEEETYDETQDQSEYSEAEAEAESADAASKDTLLLRGFQHIQSNKQPSDAFVHRKTRTEKLRLDRKCLFTSHVNQLEGKYTVGKTPVTALEVTPFERVKEDDSEKIKIANAVREQGALQQLEPVSWNVEATKYLNGGTLLTSPTAKVFQHKKDARILDLGGLSSCDWSWQVALEYPSSLVHTVCTADYPIDESIATPKNHKQTIVPNLWTLPFPNNHFDCISARNVYSLLKLDKPTGKRTDQYDLCLRECMRVLRPGGYIEYSLLDADLMNSGPRGSALSVEFSVSLRSRGYDPTPTKEWLRRLRKAGFGQIRRAWLILPMSQHSASREGTTADASHITGMVGSWAWERWMLKLHKESGKEDNKLLDGVVGALEEGARTGASWRFFKTLVDHEVTIELKNDVSIKGTLKSVDQFLNIKLEDITVVDEIKYPHLSSVKNVFIRGSVVRYVHLPAAAVDTALLEDATRREHAQNQAKAKQG</sequence>
<evidence type="ECO:0000256" key="3">
    <source>
        <dbReference type="ARBA" id="ARBA00022664"/>
    </source>
</evidence>
<feature type="region of interest" description="Disordered" evidence="9">
    <location>
        <begin position="196"/>
        <end position="236"/>
    </location>
</feature>
<dbReference type="GO" id="GO:0000932">
    <property type="term" value="C:P-body"/>
    <property type="evidence" value="ECO:0007669"/>
    <property type="project" value="TreeGrafter"/>
</dbReference>
<dbReference type="SMART" id="SM00651">
    <property type="entry name" value="Sm"/>
    <property type="match status" value="1"/>
</dbReference>
<dbReference type="InterPro" id="IPR047575">
    <property type="entry name" value="Sm"/>
</dbReference>
<evidence type="ECO:0000256" key="9">
    <source>
        <dbReference type="SAM" id="MobiDB-lite"/>
    </source>
</evidence>
<dbReference type="EMBL" id="MU004230">
    <property type="protein sequence ID" value="KAF2674254.1"/>
    <property type="molecule type" value="Genomic_DNA"/>
</dbReference>
<dbReference type="CDD" id="cd01725">
    <property type="entry name" value="LSm2"/>
    <property type="match status" value="1"/>
</dbReference>
<dbReference type="Gene3D" id="3.40.50.150">
    <property type="entry name" value="Vaccinia Virus protein VP39"/>
    <property type="match status" value="1"/>
</dbReference>
<keyword evidence="12" id="KW-1185">Reference proteome</keyword>
<feature type="compositionally biased region" description="Acidic residues" evidence="9">
    <location>
        <begin position="441"/>
        <end position="474"/>
    </location>
</feature>
<evidence type="ECO:0000259" key="10">
    <source>
        <dbReference type="PROSITE" id="PS52002"/>
    </source>
</evidence>
<dbReference type="InterPro" id="IPR010920">
    <property type="entry name" value="LSM_dom_sf"/>
</dbReference>
<proteinExistence type="inferred from homology"/>
<dbReference type="GO" id="GO:0000398">
    <property type="term" value="P:mRNA splicing, via spliceosome"/>
    <property type="evidence" value="ECO:0007669"/>
    <property type="project" value="TreeGrafter"/>
</dbReference>
<keyword evidence="7" id="KW-0539">Nucleus</keyword>
<comment type="subcellular location">
    <subcellularLocation>
        <location evidence="1">Nucleus</location>
    </subcellularLocation>
</comment>
<evidence type="ECO:0000256" key="8">
    <source>
        <dbReference type="ARBA" id="ARBA00023274"/>
    </source>
</evidence>
<dbReference type="GO" id="GO:0003723">
    <property type="term" value="F:RNA binding"/>
    <property type="evidence" value="ECO:0007669"/>
    <property type="project" value="UniProtKB-KW"/>
</dbReference>
<feature type="domain" description="Sm" evidence="10">
    <location>
        <begin position="831"/>
        <end position="905"/>
    </location>
</feature>
<reference evidence="11" key="1">
    <citation type="journal article" date="2020" name="Stud. Mycol.">
        <title>101 Dothideomycetes genomes: a test case for predicting lifestyles and emergence of pathogens.</title>
        <authorList>
            <person name="Haridas S."/>
            <person name="Albert R."/>
            <person name="Binder M."/>
            <person name="Bloem J."/>
            <person name="Labutti K."/>
            <person name="Salamov A."/>
            <person name="Andreopoulos B."/>
            <person name="Baker S."/>
            <person name="Barry K."/>
            <person name="Bills G."/>
            <person name="Bluhm B."/>
            <person name="Cannon C."/>
            <person name="Castanera R."/>
            <person name="Culley D."/>
            <person name="Daum C."/>
            <person name="Ezra D."/>
            <person name="Gonzalez J."/>
            <person name="Henrissat B."/>
            <person name="Kuo A."/>
            <person name="Liang C."/>
            <person name="Lipzen A."/>
            <person name="Lutzoni F."/>
            <person name="Magnuson J."/>
            <person name="Mondo S."/>
            <person name="Nolan M."/>
            <person name="Ohm R."/>
            <person name="Pangilinan J."/>
            <person name="Park H.-J."/>
            <person name="Ramirez L."/>
            <person name="Alfaro M."/>
            <person name="Sun H."/>
            <person name="Tritt A."/>
            <person name="Yoshinaga Y."/>
            <person name="Zwiers L.-H."/>
            <person name="Turgeon B."/>
            <person name="Goodwin S."/>
            <person name="Spatafora J."/>
            <person name="Crous P."/>
            <person name="Grigoriev I."/>
        </authorList>
    </citation>
    <scope>NUCLEOTIDE SEQUENCE</scope>
    <source>
        <strain evidence="11">CBS 115976</strain>
    </source>
</reference>
<evidence type="ECO:0000256" key="4">
    <source>
        <dbReference type="ARBA" id="ARBA00022728"/>
    </source>
</evidence>
<dbReference type="GO" id="GO:0071013">
    <property type="term" value="C:catalytic step 2 spliceosome"/>
    <property type="evidence" value="ECO:0007669"/>
    <property type="project" value="TreeGrafter"/>
</dbReference>
<dbReference type="Pfam" id="PF01423">
    <property type="entry name" value="LSM"/>
    <property type="match status" value="1"/>
</dbReference>
<dbReference type="InterPro" id="IPR029063">
    <property type="entry name" value="SAM-dependent_MTases_sf"/>
</dbReference>
<dbReference type="FunFam" id="2.30.30.100:FF:000009">
    <property type="entry name" value="U6 snRNA-associated Sm-like protein LSm2"/>
    <property type="match status" value="1"/>
</dbReference>
<keyword evidence="4" id="KW-0747">Spliceosome</keyword>
<keyword evidence="3" id="KW-0507">mRNA processing</keyword>
<evidence type="ECO:0000256" key="6">
    <source>
        <dbReference type="ARBA" id="ARBA00023187"/>
    </source>
</evidence>
<dbReference type="GO" id="GO:0046540">
    <property type="term" value="C:U4/U6 x U5 tri-snRNP complex"/>
    <property type="evidence" value="ECO:0007669"/>
    <property type="project" value="TreeGrafter"/>
</dbReference>
<dbReference type="AlphaFoldDB" id="A0A6A6UTJ5"/>
<evidence type="ECO:0000256" key="7">
    <source>
        <dbReference type="ARBA" id="ARBA00023242"/>
    </source>
</evidence>
<evidence type="ECO:0000313" key="11">
    <source>
        <dbReference type="EMBL" id="KAF2674254.1"/>
    </source>
</evidence>
<keyword evidence="6" id="KW-0508">mRNA splicing</keyword>
<organism evidence="11 12">
    <name type="scientific">Microthyrium microscopicum</name>
    <dbReference type="NCBI Taxonomy" id="703497"/>
    <lineage>
        <taxon>Eukaryota</taxon>
        <taxon>Fungi</taxon>
        <taxon>Dikarya</taxon>
        <taxon>Ascomycota</taxon>
        <taxon>Pezizomycotina</taxon>
        <taxon>Dothideomycetes</taxon>
        <taxon>Dothideomycetes incertae sedis</taxon>
        <taxon>Microthyriales</taxon>
        <taxon>Microthyriaceae</taxon>
        <taxon>Microthyrium</taxon>
    </lineage>
</organism>
<keyword evidence="8" id="KW-0687">Ribonucleoprotein</keyword>
<dbReference type="Pfam" id="PF08241">
    <property type="entry name" value="Methyltransf_11"/>
    <property type="match status" value="1"/>
</dbReference>
<dbReference type="SUPFAM" id="SSF50182">
    <property type="entry name" value="Sm-like ribonucleoproteins"/>
    <property type="match status" value="1"/>
</dbReference>
<keyword evidence="5" id="KW-0694">RNA-binding</keyword>
<evidence type="ECO:0000256" key="2">
    <source>
        <dbReference type="ARBA" id="ARBA00006850"/>
    </source>
</evidence>
<feature type="compositionally biased region" description="Polar residues" evidence="9">
    <location>
        <begin position="196"/>
        <end position="222"/>
    </location>
</feature>
<gene>
    <name evidence="11" type="ORF">BT63DRAFT_449246</name>
</gene>
<comment type="similarity">
    <text evidence="2">Belongs to the snRNP Sm proteins family.</text>
</comment>
<dbReference type="PROSITE" id="PS52002">
    <property type="entry name" value="SM"/>
    <property type="match status" value="1"/>
</dbReference>
<evidence type="ECO:0000256" key="1">
    <source>
        <dbReference type="ARBA" id="ARBA00004123"/>
    </source>
</evidence>
<protein>
    <recommendedName>
        <fullName evidence="10">Sm domain-containing protein</fullName>
    </recommendedName>
</protein>
<name>A0A6A6UTJ5_9PEZI</name>
<dbReference type="InterPro" id="IPR013216">
    <property type="entry name" value="Methyltransf_11"/>
</dbReference>
<evidence type="ECO:0000313" key="12">
    <source>
        <dbReference type="Proteomes" id="UP000799302"/>
    </source>
</evidence>
<feature type="region of interest" description="Disordered" evidence="9">
    <location>
        <begin position="1"/>
        <end position="20"/>
    </location>
</feature>
<dbReference type="GO" id="GO:1990726">
    <property type="term" value="C:Lsm1-7-Pat1 complex"/>
    <property type="evidence" value="ECO:0007669"/>
    <property type="project" value="TreeGrafter"/>
</dbReference>
<dbReference type="GO" id="GO:0005688">
    <property type="term" value="C:U6 snRNP"/>
    <property type="evidence" value="ECO:0007669"/>
    <property type="project" value="UniProtKB-ARBA"/>
</dbReference>
<evidence type="ECO:0000256" key="5">
    <source>
        <dbReference type="ARBA" id="ARBA00022884"/>
    </source>
</evidence>
<dbReference type="PANTHER" id="PTHR13829">
    <property type="entry name" value="SNRNP CORE PROTEIN FAMILY MEMBER"/>
    <property type="match status" value="1"/>
</dbReference>
<dbReference type="PANTHER" id="PTHR13829:SF2">
    <property type="entry name" value="U6 SNRNA-ASSOCIATED SM-LIKE PROTEIN LSM2"/>
    <property type="match status" value="1"/>
</dbReference>
<dbReference type="GO" id="GO:0071011">
    <property type="term" value="C:precatalytic spliceosome"/>
    <property type="evidence" value="ECO:0007669"/>
    <property type="project" value="TreeGrafter"/>
</dbReference>
<feature type="region of interest" description="Disordered" evidence="9">
    <location>
        <begin position="435"/>
        <end position="476"/>
    </location>
</feature>
<accession>A0A6A6UTJ5</accession>
<dbReference type="Proteomes" id="UP000799302">
    <property type="component" value="Unassembled WGS sequence"/>
</dbReference>
<dbReference type="OrthoDB" id="10256176at2759"/>
<dbReference type="SUPFAM" id="SSF53335">
    <property type="entry name" value="S-adenosyl-L-methionine-dependent methyltransferases"/>
    <property type="match status" value="1"/>
</dbReference>
<dbReference type="GO" id="GO:0008757">
    <property type="term" value="F:S-adenosylmethionine-dependent methyltransferase activity"/>
    <property type="evidence" value="ECO:0007669"/>
    <property type="project" value="InterPro"/>
</dbReference>
<dbReference type="Gene3D" id="2.30.30.100">
    <property type="match status" value="1"/>
</dbReference>